<sequence>MNHYYYDRPDLAAGGSALPPGRGKGFRRRRRERKRRPGLGRAAACLCAFLVLMAGGSAGTLVLRQLTPFGAGGEWWTAPAEGETVSILPAPTETVERAPVGDGTTLTLLAEPEGEPLTRQAIYEKCLPSIVSIQSVSASATSQGTGIVMTGNGYIITNHHVIEGAQEISVTQLSGGETYEAKLVGSDAATDLAVLKVEARDLTAAEFGDSALLRVGDLALALGNPLGERFSGTMTDGIISFIDRSVLVDGYEMQLIQTSAALNSGNSGGALLNEYGQVVGVTTLKMSSDWNTIEALGFAVPTATVKGVVDQLLAAGYVTGRPTIGITVTAVSDLPDALAQGLPMGVYVATVDESSDAWAKGVRPGDVITAANGTAVYSTDGLNEIKNSLSVGDTLELELFREGETVTVSVELVEQHTIGG</sequence>
<dbReference type="InterPro" id="IPR036034">
    <property type="entry name" value="PDZ_sf"/>
</dbReference>
<evidence type="ECO:0000259" key="5">
    <source>
        <dbReference type="PROSITE" id="PS50106"/>
    </source>
</evidence>
<evidence type="ECO:0000256" key="3">
    <source>
        <dbReference type="SAM" id="MobiDB-lite"/>
    </source>
</evidence>
<evidence type="ECO:0000313" key="6">
    <source>
        <dbReference type="EMBL" id="HJB57863.1"/>
    </source>
</evidence>
<dbReference type="GO" id="GO:0006508">
    <property type="term" value="P:proteolysis"/>
    <property type="evidence" value="ECO:0007669"/>
    <property type="project" value="UniProtKB-KW"/>
</dbReference>
<dbReference type="Pfam" id="PF13180">
    <property type="entry name" value="PDZ_2"/>
    <property type="match status" value="1"/>
</dbReference>
<gene>
    <name evidence="6" type="ORF">H9714_09960</name>
</gene>
<protein>
    <submittedName>
        <fullName evidence="6">Trypsin-like peptidase domain-containing protein</fullName>
    </submittedName>
</protein>
<feature type="region of interest" description="Disordered" evidence="3">
    <location>
        <begin position="15"/>
        <end position="35"/>
    </location>
</feature>
<dbReference type="InterPro" id="IPR009003">
    <property type="entry name" value="Peptidase_S1_PA"/>
</dbReference>
<accession>A0A9D2MD22</accession>
<evidence type="ECO:0000313" key="7">
    <source>
        <dbReference type="Proteomes" id="UP000824208"/>
    </source>
</evidence>
<dbReference type="InterPro" id="IPR001478">
    <property type="entry name" value="PDZ"/>
</dbReference>
<comment type="caution">
    <text evidence="6">The sequence shown here is derived from an EMBL/GenBank/DDBJ whole genome shotgun (WGS) entry which is preliminary data.</text>
</comment>
<dbReference type="PANTHER" id="PTHR43343">
    <property type="entry name" value="PEPTIDASE S12"/>
    <property type="match status" value="1"/>
</dbReference>
<dbReference type="InterPro" id="IPR001940">
    <property type="entry name" value="Peptidase_S1C"/>
</dbReference>
<reference evidence="6" key="1">
    <citation type="journal article" date="2021" name="PeerJ">
        <title>Extensive microbial diversity within the chicken gut microbiome revealed by metagenomics and culture.</title>
        <authorList>
            <person name="Gilroy R."/>
            <person name="Ravi A."/>
            <person name="Getino M."/>
            <person name="Pursley I."/>
            <person name="Horton D.L."/>
            <person name="Alikhan N.F."/>
            <person name="Baker D."/>
            <person name="Gharbi K."/>
            <person name="Hall N."/>
            <person name="Watson M."/>
            <person name="Adriaenssens E.M."/>
            <person name="Foster-Nyarko E."/>
            <person name="Jarju S."/>
            <person name="Secka A."/>
            <person name="Antonio M."/>
            <person name="Oren A."/>
            <person name="Chaudhuri R.R."/>
            <person name="La Ragione R."/>
            <person name="Hildebrand F."/>
            <person name="Pallen M.J."/>
        </authorList>
    </citation>
    <scope>NUCLEOTIDE SEQUENCE</scope>
    <source>
        <strain evidence="6">CHK189-11263</strain>
    </source>
</reference>
<reference evidence="6" key="2">
    <citation type="submission" date="2021-04" db="EMBL/GenBank/DDBJ databases">
        <authorList>
            <person name="Gilroy R."/>
        </authorList>
    </citation>
    <scope>NUCLEOTIDE SEQUENCE</scope>
    <source>
        <strain evidence="6">CHK189-11263</strain>
    </source>
</reference>
<keyword evidence="4" id="KW-1133">Transmembrane helix</keyword>
<evidence type="ECO:0000256" key="1">
    <source>
        <dbReference type="ARBA" id="ARBA00022670"/>
    </source>
</evidence>
<dbReference type="PRINTS" id="PR00834">
    <property type="entry name" value="PROTEASES2C"/>
</dbReference>
<feature type="domain" description="PDZ" evidence="5">
    <location>
        <begin position="320"/>
        <end position="403"/>
    </location>
</feature>
<keyword evidence="1" id="KW-0645">Protease</keyword>
<evidence type="ECO:0000256" key="4">
    <source>
        <dbReference type="SAM" id="Phobius"/>
    </source>
</evidence>
<dbReference type="Proteomes" id="UP000824208">
    <property type="component" value="Unassembled WGS sequence"/>
</dbReference>
<feature type="transmembrane region" description="Helical" evidence="4">
    <location>
        <begin position="38"/>
        <end position="63"/>
    </location>
</feature>
<organism evidence="6 7">
    <name type="scientific">Candidatus Flavonifractor intestinipullorum</name>
    <dbReference type="NCBI Taxonomy" id="2838587"/>
    <lineage>
        <taxon>Bacteria</taxon>
        <taxon>Bacillati</taxon>
        <taxon>Bacillota</taxon>
        <taxon>Clostridia</taxon>
        <taxon>Eubacteriales</taxon>
        <taxon>Oscillospiraceae</taxon>
        <taxon>Flavonifractor</taxon>
    </lineage>
</organism>
<dbReference type="Gene3D" id="2.40.10.120">
    <property type="match status" value="1"/>
</dbReference>
<name>A0A9D2MD22_9FIRM</name>
<dbReference type="Pfam" id="PF13365">
    <property type="entry name" value="Trypsin_2"/>
    <property type="match status" value="1"/>
</dbReference>
<dbReference type="EMBL" id="DWYC01000088">
    <property type="protein sequence ID" value="HJB57863.1"/>
    <property type="molecule type" value="Genomic_DNA"/>
</dbReference>
<feature type="compositionally biased region" description="Basic residues" evidence="3">
    <location>
        <begin position="24"/>
        <end position="35"/>
    </location>
</feature>
<dbReference type="SMART" id="SM00228">
    <property type="entry name" value="PDZ"/>
    <property type="match status" value="1"/>
</dbReference>
<dbReference type="SUPFAM" id="SSF50494">
    <property type="entry name" value="Trypsin-like serine proteases"/>
    <property type="match status" value="1"/>
</dbReference>
<dbReference type="Gene3D" id="2.30.42.10">
    <property type="match status" value="1"/>
</dbReference>
<evidence type="ECO:0000256" key="2">
    <source>
        <dbReference type="ARBA" id="ARBA00022801"/>
    </source>
</evidence>
<keyword evidence="2" id="KW-0378">Hydrolase</keyword>
<dbReference type="PANTHER" id="PTHR43343:SF3">
    <property type="entry name" value="PROTEASE DO-LIKE 8, CHLOROPLASTIC"/>
    <property type="match status" value="1"/>
</dbReference>
<dbReference type="InterPro" id="IPR051201">
    <property type="entry name" value="Chloro_Bact_Ser_Proteases"/>
</dbReference>
<dbReference type="PROSITE" id="PS50106">
    <property type="entry name" value="PDZ"/>
    <property type="match status" value="1"/>
</dbReference>
<proteinExistence type="predicted"/>
<dbReference type="SUPFAM" id="SSF50156">
    <property type="entry name" value="PDZ domain-like"/>
    <property type="match status" value="1"/>
</dbReference>
<keyword evidence="4" id="KW-0472">Membrane</keyword>
<dbReference type="AlphaFoldDB" id="A0A9D2MD22"/>
<keyword evidence="4" id="KW-0812">Transmembrane</keyword>
<dbReference type="GO" id="GO:0004252">
    <property type="term" value="F:serine-type endopeptidase activity"/>
    <property type="evidence" value="ECO:0007669"/>
    <property type="project" value="InterPro"/>
</dbReference>